<dbReference type="RefSeq" id="WP_230497651.1">
    <property type="nucleotide sequence ID" value="NZ_CAKJTG010000019.1"/>
</dbReference>
<dbReference type="Gene3D" id="1.10.10.10">
    <property type="entry name" value="Winged helix-like DNA-binding domain superfamily/Winged helix DNA-binding domain"/>
    <property type="match status" value="1"/>
</dbReference>
<name>A0A9C7GBM9_9BACI</name>
<sequence length="143" mass="16361">MNLEENIGILVRNAHLNISNYVKKQLEPFHLAPEQNLIMLMLWKKDGISPNEFSFKLNKDKANIARMIASLEKKGYITKEDDPSDKRTFKVHLTEEGKHLESLVLPVLRKTHQTVINGISEEQLVELQNLISKMINNSLGGNE</sequence>
<dbReference type="Proteomes" id="UP000789845">
    <property type="component" value="Unassembled WGS sequence"/>
</dbReference>
<dbReference type="AlphaFoldDB" id="A0A9C7GBM9"/>
<dbReference type="InterPro" id="IPR036388">
    <property type="entry name" value="WH-like_DNA-bd_sf"/>
</dbReference>
<dbReference type="PRINTS" id="PR00598">
    <property type="entry name" value="HTHMARR"/>
</dbReference>
<comment type="caution">
    <text evidence="5">The sequence shown here is derived from an EMBL/GenBank/DDBJ whole genome shotgun (WGS) entry which is preliminary data.</text>
</comment>
<dbReference type="PANTHER" id="PTHR42756">
    <property type="entry name" value="TRANSCRIPTIONAL REGULATOR, MARR"/>
    <property type="match status" value="1"/>
</dbReference>
<evidence type="ECO:0000313" key="6">
    <source>
        <dbReference type="Proteomes" id="UP000789845"/>
    </source>
</evidence>
<keyword evidence="6" id="KW-1185">Reference proteome</keyword>
<dbReference type="SMART" id="SM00347">
    <property type="entry name" value="HTH_MARR"/>
    <property type="match status" value="1"/>
</dbReference>
<evidence type="ECO:0000256" key="2">
    <source>
        <dbReference type="ARBA" id="ARBA00023125"/>
    </source>
</evidence>
<evidence type="ECO:0000259" key="4">
    <source>
        <dbReference type="PROSITE" id="PS50995"/>
    </source>
</evidence>
<reference evidence="5" key="1">
    <citation type="submission" date="2021-10" db="EMBL/GenBank/DDBJ databases">
        <authorList>
            <person name="Criscuolo A."/>
        </authorList>
    </citation>
    <scope>NUCLEOTIDE SEQUENCE</scope>
    <source>
        <strain evidence="5">CIP111885</strain>
    </source>
</reference>
<feature type="domain" description="HTH marR-type" evidence="4">
    <location>
        <begin position="1"/>
        <end position="136"/>
    </location>
</feature>
<dbReference type="InterPro" id="IPR023187">
    <property type="entry name" value="Tscrpt_reg_MarR-type_CS"/>
</dbReference>
<dbReference type="Pfam" id="PF01047">
    <property type="entry name" value="MarR"/>
    <property type="match status" value="1"/>
</dbReference>
<keyword evidence="2" id="KW-0238">DNA-binding</keyword>
<dbReference type="PROSITE" id="PS50995">
    <property type="entry name" value="HTH_MARR_2"/>
    <property type="match status" value="1"/>
</dbReference>
<keyword evidence="1" id="KW-0805">Transcription regulation</keyword>
<evidence type="ECO:0000313" key="5">
    <source>
        <dbReference type="EMBL" id="CAG9609416.1"/>
    </source>
</evidence>
<dbReference type="InterPro" id="IPR000835">
    <property type="entry name" value="HTH_MarR-typ"/>
</dbReference>
<evidence type="ECO:0000256" key="3">
    <source>
        <dbReference type="ARBA" id="ARBA00023163"/>
    </source>
</evidence>
<dbReference type="SUPFAM" id="SSF46785">
    <property type="entry name" value="Winged helix' DNA-binding domain"/>
    <property type="match status" value="1"/>
</dbReference>
<dbReference type="InterPro" id="IPR036390">
    <property type="entry name" value="WH_DNA-bd_sf"/>
</dbReference>
<dbReference type="EMBL" id="CAKJTG010000019">
    <property type="protein sequence ID" value="CAG9609416.1"/>
    <property type="molecule type" value="Genomic_DNA"/>
</dbReference>
<organism evidence="5 6">
    <name type="scientific">Pseudoneobacillus rhizosphaerae</name>
    <dbReference type="NCBI Taxonomy" id="2880968"/>
    <lineage>
        <taxon>Bacteria</taxon>
        <taxon>Bacillati</taxon>
        <taxon>Bacillota</taxon>
        <taxon>Bacilli</taxon>
        <taxon>Bacillales</taxon>
        <taxon>Bacillaceae</taxon>
        <taxon>Pseudoneobacillus</taxon>
    </lineage>
</organism>
<accession>A0A9C7GBM9</accession>
<dbReference type="PANTHER" id="PTHR42756:SF1">
    <property type="entry name" value="TRANSCRIPTIONAL REPRESSOR OF EMRAB OPERON"/>
    <property type="match status" value="1"/>
</dbReference>
<dbReference type="GO" id="GO:0003700">
    <property type="term" value="F:DNA-binding transcription factor activity"/>
    <property type="evidence" value="ECO:0007669"/>
    <property type="project" value="InterPro"/>
</dbReference>
<dbReference type="GO" id="GO:0003677">
    <property type="term" value="F:DNA binding"/>
    <property type="evidence" value="ECO:0007669"/>
    <property type="project" value="UniProtKB-KW"/>
</dbReference>
<keyword evidence="3" id="KW-0804">Transcription</keyword>
<protein>
    <submittedName>
        <fullName evidence="5">Transcriptional regulator SlyA</fullName>
    </submittedName>
</protein>
<gene>
    <name evidence="5" type="primary">slyA_1</name>
    <name evidence="5" type="ORF">NEOCIP111885_03158</name>
</gene>
<dbReference type="PROSITE" id="PS01117">
    <property type="entry name" value="HTH_MARR_1"/>
    <property type="match status" value="1"/>
</dbReference>
<evidence type="ECO:0000256" key="1">
    <source>
        <dbReference type="ARBA" id="ARBA00023015"/>
    </source>
</evidence>
<proteinExistence type="predicted"/>